<evidence type="ECO:0000313" key="2">
    <source>
        <dbReference type="EMBL" id="PJJ53848.1"/>
    </source>
</evidence>
<dbReference type="AlphaFoldDB" id="A0A2M9B7C9"/>
<dbReference type="EMBL" id="PGEZ01000002">
    <property type="protein sequence ID" value="PJJ53848.1"/>
    <property type="molecule type" value="Genomic_DNA"/>
</dbReference>
<organism evidence="2 3">
    <name type="scientific">Mumia flava</name>
    <dbReference type="NCBI Taxonomy" id="1348852"/>
    <lineage>
        <taxon>Bacteria</taxon>
        <taxon>Bacillati</taxon>
        <taxon>Actinomycetota</taxon>
        <taxon>Actinomycetes</taxon>
        <taxon>Propionibacteriales</taxon>
        <taxon>Nocardioidaceae</taxon>
        <taxon>Mumia</taxon>
    </lineage>
</organism>
<reference evidence="2 3" key="1">
    <citation type="submission" date="2017-11" db="EMBL/GenBank/DDBJ databases">
        <title>Genomic Encyclopedia of Archaeal and Bacterial Type Strains, Phase II (KMG-II): From Individual Species to Whole Genera.</title>
        <authorList>
            <person name="Goeker M."/>
        </authorList>
    </citation>
    <scope>NUCLEOTIDE SEQUENCE [LARGE SCALE GENOMIC DNA]</scope>
    <source>
        <strain evidence="2 3">DSM 27763</strain>
    </source>
</reference>
<name>A0A2M9B7C9_9ACTN</name>
<evidence type="ECO:0008006" key="4">
    <source>
        <dbReference type="Google" id="ProtNLM"/>
    </source>
</evidence>
<comment type="caution">
    <text evidence="2">The sequence shown here is derived from an EMBL/GenBank/DDBJ whole genome shotgun (WGS) entry which is preliminary data.</text>
</comment>
<accession>A0A2M9B7C9</accession>
<dbReference type="InterPro" id="IPR003615">
    <property type="entry name" value="HNH_nuc"/>
</dbReference>
<dbReference type="CDD" id="cd00085">
    <property type="entry name" value="HNHc"/>
    <property type="match status" value="1"/>
</dbReference>
<protein>
    <recommendedName>
        <fullName evidence="4">DUF222 domain-containing protein</fullName>
    </recommendedName>
</protein>
<keyword evidence="3" id="KW-1185">Reference proteome</keyword>
<dbReference type="OrthoDB" id="5241234at2"/>
<dbReference type="Proteomes" id="UP000230842">
    <property type="component" value="Unassembled WGS sequence"/>
</dbReference>
<dbReference type="RefSeq" id="WP_100415312.1">
    <property type="nucleotide sequence ID" value="NZ_PGEZ01000002.1"/>
</dbReference>
<feature type="region of interest" description="Disordered" evidence="1">
    <location>
        <begin position="81"/>
        <end position="108"/>
    </location>
</feature>
<proteinExistence type="predicted"/>
<gene>
    <name evidence="2" type="ORF">CLV56_3348</name>
</gene>
<evidence type="ECO:0000256" key="1">
    <source>
        <dbReference type="SAM" id="MobiDB-lite"/>
    </source>
</evidence>
<sequence>MIESRSGTGPAGSADDAAEVASTALSMLVELERRLTTELARARDAVTAASEPHLGQGAGEVEVISVCETLVRIAQGHQHDAVSSLQARREAADPAPSPARRAARERSLRSEVGMARGVGNGAGQHHLDVAAALRDHPCAHALLRDGLISAAVAAALVAETVTLDRVRRARVDELVATSLPGATPREASAIARRHVLALDPGGAEARARAARATRHVRLRRRPDAMAELVVRGSAEQVVAAWRRLGRDATLTRSRGDCPVSGGAATADVASAGVPTADRAEPATAQQLMSDLALEALSGIPVAADGNAPTAPVEVGLLMRPEVLFGTEDSPAVLEGYGPIPAALARRLAGNDTSWLRRLFTDDRGDPVDCDPRRRRFPERIARLVRATDGHCLRPYCDCDVTDIDHTRAHARGGTTTQDNGAGTCRHDNILKEGRGWRVRTSAPQVGEGSVPQRIAWSTPTGHTYVADRRHSDSRGPTLIAIRRPRAELTPLEEHLHDQITRHRPRRQ</sequence>
<evidence type="ECO:0000313" key="3">
    <source>
        <dbReference type="Proteomes" id="UP000230842"/>
    </source>
</evidence>